<dbReference type="EMBL" id="KQ030525">
    <property type="protein sequence ID" value="KJZ74548.1"/>
    <property type="molecule type" value="Genomic_DNA"/>
</dbReference>
<sequence length="179" mass="20142">MEKFKGFYKPVSVKRGKVQWEFTKNEAFRPEALQSPTKDGVGAAELAGSKARLENYLKQVIYEGDWGRFNAIWLCQAKAQKRAGICASGRKKCPQGPRAEFIKKSDELAERVFQKLAKDFDVDKFREQPLPSKLKVGSGTVLADALMMAPAWQLGLSIHILRSAIDLLLFDFPTYSIMP</sequence>
<proteinExistence type="predicted"/>
<accession>A0A0F7ZUB0</accession>
<name>A0A0F7ZUB0_9HYPO</name>
<keyword evidence="2" id="KW-1185">Reference proteome</keyword>
<protein>
    <submittedName>
        <fullName evidence="1">Uncharacterized protein</fullName>
    </submittedName>
</protein>
<dbReference type="AlphaFoldDB" id="A0A0F7ZUB0"/>
<gene>
    <name evidence="1" type="ORF">HIM_06144</name>
</gene>
<organism evidence="1 2">
    <name type="scientific">Hirsutella minnesotensis 3608</name>
    <dbReference type="NCBI Taxonomy" id="1043627"/>
    <lineage>
        <taxon>Eukaryota</taxon>
        <taxon>Fungi</taxon>
        <taxon>Dikarya</taxon>
        <taxon>Ascomycota</taxon>
        <taxon>Pezizomycotina</taxon>
        <taxon>Sordariomycetes</taxon>
        <taxon>Hypocreomycetidae</taxon>
        <taxon>Hypocreales</taxon>
        <taxon>Ophiocordycipitaceae</taxon>
        <taxon>Hirsutella</taxon>
    </lineage>
</organism>
<reference evidence="1 2" key="1">
    <citation type="journal article" date="2014" name="Genome Biol. Evol.">
        <title>Comparative genomics and transcriptomics analyses reveal divergent lifestyle features of nematode endoparasitic fungus Hirsutella minnesotensis.</title>
        <authorList>
            <person name="Lai Y."/>
            <person name="Liu K."/>
            <person name="Zhang X."/>
            <person name="Zhang X."/>
            <person name="Li K."/>
            <person name="Wang N."/>
            <person name="Shu C."/>
            <person name="Wu Y."/>
            <person name="Wang C."/>
            <person name="Bushley K.E."/>
            <person name="Xiang M."/>
            <person name="Liu X."/>
        </authorList>
    </citation>
    <scope>NUCLEOTIDE SEQUENCE [LARGE SCALE GENOMIC DNA]</scope>
    <source>
        <strain evidence="1 2">3608</strain>
    </source>
</reference>
<dbReference type="Proteomes" id="UP000054481">
    <property type="component" value="Unassembled WGS sequence"/>
</dbReference>
<evidence type="ECO:0000313" key="1">
    <source>
        <dbReference type="EMBL" id="KJZ74548.1"/>
    </source>
</evidence>
<evidence type="ECO:0000313" key="2">
    <source>
        <dbReference type="Proteomes" id="UP000054481"/>
    </source>
</evidence>